<dbReference type="PANTHER" id="PTHR19853:SF0">
    <property type="entry name" value="WD REPEAT-CONTAINING PROTEIN 3"/>
    <property type="match status" value="1"/>
</dbReference>
<feature type="repeat" description="WD" evidence="3">
    <location>
        <begin position="455"/>
        <end position="487"/>
    </location>
</feature>
<organism evidence="5 6">
    <name type="scientific">Pisum sativum</name>
    <name type="common">Garden pea</name>
    <name type="synonym">Lathyrus oleraceus</name>
    <dbReference type="NCBI Taxonomy" id="3888"/>
    <lineage>
        <taxon>Eukaryota</taxon>
        <taxon>Viridiplantae</taxon>
        <taxon>Streptophyta</taxon>
        <taxon>Embryophyta</taxon>
        <taxon>Tracheophyta</taxon>
        <taxon>Spermatophyta</taxon>
        <taxon>Magnoliopsida</taxon>
        <taxon>eudicotyledons</taxon>
        <taxon>Gunneridae</taxon>
        <taxon>Pentapetalae</taxon>
        <taxon>rosids</taxon>
        <taxon>fabids</taxon>
        <taxon>Fabales</taxon>
        <taxon>Fabaceae</taxon>
        <taxon>Papilionoideae</taxon>
        <taxon>50 kb inversion clade</taxon>
        <taxon>NPAAA clade</taxon>
        <taxon>Hologalegina</taxon>
        <taxon>IRL clade</taxon>
        <taxon>Fabeae</taxon>
        <taxon>Lathyrus</taxon>
    </lineage>
</organism>
<dbReference type="PROSITE" id="PS50294">
    <property type="entry name" value="WD_REPEATS_REGION"/>
    <property type="match status" value="1"/>
</dbReference>
<dbReference type="EMBL" id="JAMSHJ010000001">
    <property type="protein sequence ID" value="KAI5444853.1"/>
    <property type="molecule type" value="Genomic_DNA"/>
</dbReference>
<dbReference type="GO" id="GO:0034388">
    <property type="term" value="C:Pwp2p-containing subcomplex of 90S preribosome"/>
    <property type="evidence" value="ECO:0007669"/>
    <property type="project" value="TreeGrafter"/>
</dbReference>
<reference evidence="5 6" key="1">
    <citation type="journal article" date="2022" name="Nat. Genet.">
        <title>Improved pea reference genome and pan-genome highlight genomic features and evolutionary characteristics.</title>
        <authorList>
            <person name="Yang T."/>
            <person name="Liu R."/>
            <person name="Luo Y."/>
            <person name="Hu S."/>
            <person name="Wang D."/>
            <person name="Wang C."/>
            <person name="Pandey M.K."/>
            <person name="Ge S."/>
            <person name="Xu Q."/>
            <person name="Li N."/>
            <person name="Li G."/>
            <person name="Huang Y."/>
            <person name="Saxena R.K."/>
            <person name="Ji Y."/>
            <person name="Li M."/>
            <person name="Yan X."/>
            <person name="He Y."/>
            <person name="Liu Y."/>
            <person name="Wang X."/>
            <person name="Xiang C."/>
            <person name="Varshney R.K."/>
            <person name="Ding H."/>
            <person name="Gao S."/>
            <person name="Zong X."/>
        </authorList>
    </citation>
    <scope>NUCLEOTIDE SEQUENCE [LARGE SCALE GENOMIC DNA]</scope>
    <source>
        <strain evidence="5 6">cv. Zhongwan 6</strain>
    </source>
</reference>
<feature type="compositionally biased region" description="Basic and acidic residues" evidence="4">
    <location>
        <begin position="384"/>
        <end position="394"/>
    </location>
</feature>
<dbReference type="Pfam" id="PF00400">
    <property type="entry name" value="WD40"/>
    <property type="match status" value="2"/>
</dbReference>
<dbReference type="SMART" id="SM00320">
    <property type="entry name" value="WD40"/>
    <property type="match status" value="3"/>
</dbReference>
<gene>
    <name evidence="5" type="ORF">KIW84_013219</name>
</gene>
<evidence type="ECO:0000256" key="1">
    <source>
        <dbReference type="ARBA" id="ARBA00022574"/>
    </source>
</evidence>
<keyword evidence="6" id="KW-1185">Reference proteome</keyword>
<dbReference type="InterPro" id="IPR015943">
    <property type="entry name" value="WD40/YVTN_repeat-like_dom_sf"/>
</dbReference>
<feature type="compositionally biased region" description="Basic residues" evidence="4">
    <location>
        <begin position="374"/>
        <end position="383"/>
    </location>
</feature>
<feature type="region of interest" description="Disordered" evidence="4">
    <location>
        <begin position="547"/>
        <end position="590"/>
    </location>
</feature>
<protein>
    <submittedName>
        <fullName evidence="5">Uncharacterized protein</fullName>
    </submittedName>
</protein>
<dbReference type="PROSITE" id="PS50082">
    <property type="entry name" value="WD_REPEATS_2"/>
    <property type="match status" value="1"/>
</dbReference>
<name>A0A9D5BJH7_PEA</name>
<evidence type="ECO:0000313" key="5">
    <source>
        <dbReference type="EMBL" id="KAI5444853.1"/>
    </source>
</evidence>
<dbReference type="GO" id="GO:0030515">
    <property type="term" value="F:snoRNA binding"/>
    <property type="evidence" value="ECO:0007669"/>
    <property type="project" value="TreeGrafter"/>
</dbReference>
<comment type="caution">
    <text evidence="5">The sequence shown here is derived from an EMBL/GenBank/DDBJ whole genome shotgun (WGS) entry which is preliminary data.</text>
</comment>
<dbReference type="GO" id="GO:0030490">
    <property type="term" value="P:maturation of SSU-rRNA"/>
    <property type="evidence" value="ECO:0007669"/>
    <property type="project" value="TreeGrafter"/>
</dbReference>
<dbReference type="Gramene" id="Psat01G0321900-T1">
    <property type="protein sequence ID" value="KAI5444853.1"/>
    <property type="gene ID" value="KIW84_013219"/>
</dbReference>
<evidence type="ECO:0000256" key="4">
    <source>
        <dbReference type="SAM" id="MobiDB-lite"/>
    </source>
</evidence>
<dbReference type="InterPro" id="IPR001680">
    <property type="entry name" value="WD40_rpt"/>
</dbReference>
<evidence type="ECO:0000256" key="3">
    <source>
        <dbReference type="PROSITE-ProRule" id="PRU00221"/>
    </source>
</evidence>
<keyword evidence="1 3" id="KW-0853">WD repeat</keyword>
<dbReference type="InterPro" id="IPR036322">
    <property type="entry name" value="WD40_repeat_dom_sf"/>
</dbReference>
<sequence length="590" mass="64925">MHLLLKDTFDDIEVNNISLKISDSLGDLTKSLTSNSSSHLIEKNRKHRIEGPILVLQGHRSEIISCCVNSNPGIVVSCSHSSDVLLHSIRRGRLIRRLDGVEAHIVCLSSEGVVMTWNESQHTLSTFTLNDTPIARAQFSFFCSISCMQISVDGTSALIGVNSLENDLPSPSVCFLDMHTLEIQSLKAAIYAIEPVMPEDALVGAWRKSAHNIWIKRLRRTSTLVELLQVLADFVGAINKGWLFQCKFPDGVIEETVTSFASIPHTSSALALWLVKLDAIIDPYLDGVQTQKKQGIGKRDSVDRESINDGGDSSVSNKWEVLMHFGEIQRQNKDRVTTVQFNKSGNLLACHVAGKTVEIFRVLYDAEAKRKAKRMVNRKKEKKHGKEATEGAEHRVKPKEHLIGNPSTGSCLRTIDSGYGLCSLSLPSNKYGLVRTKDGRLEIIDIGSGTRVEVIEAHGGPVRTIVVLPDRFGFVTGSADHEVKFWDYLIKQKPGQPTKQLTVSNVKTMRMNDDVLVVAISPDAKYITVALLDTSSQGAGAAAIIPGSMQNSPHNSSGGFSNPHITRPPLGFYPEKRPKRELNLNSNCHG</sequence>
<dbReference type="Gene3D" id="2.130.10.10">
    <property type="entry name" value="YVTN repeat-like/Quinoprotein amine dehydrogenase"/>
    <property type="match status" value="2"/>
</dbReference>
<dbReference type="Proteomes" id="UP001058974">
    <property type="component" value="Chromosome 1"/>
</dbReference>
<dbReference type="SUPFAM" id="SSF50978">
    <property type="entry name" value="WD40 repeat-like"/>
    <property type="match status" value="1"/>
</dbReference>
<evidence type="ECO:0000256" key="2">
    <source>
        <dbReference type="ARBA" id="ARBA00022737"/>
    </source>
</evidence>
<evidence type="ECO:0000313" key="6">
    <source>
        <dbReference type="Proteomes" id="UP001058974"/>
    </source>
</evidence>
<dbReference type="AlphaFoldDB" id="A0A9D5BJH7"/>
<feature type="compositionally biased region" description="Polar residues" evidence="4">
    <location>
        <begin position="548"/>
        <end position="564"/>
    </location>
</feature>
<proteinExistence type="predicted"/>
<feature type="region of interest" description="Disordered" evidence="4">
    <location>
        <begin position="374"/>
        <end position="394"/>
    </location>
</feature>
<accession>A0A9D5BJH7</accession>
<dbReference type="GO" id="GO:0032040">
    <property type="term" value="C:small-subunit processome"/>
    <property type="evidence" value="ECO:0007669"/>
    <property type="project" value="TreeGrafter"/>
</dbReference>
<dbReference type="PANTHER" id="PTHR19853">
    <property type="entry name" value="WD REPEAT CONTAINING PROTEIN 3 WDR3"/>
    <property type="match status" value="1"/>
</dbReference>
<keyword evidence="2" id="KW-0677">Repeat</keyword>
<dbReference type="InterPro" id="IPR051570">
    <property type="entry name" value="TBC1_cilium_biogenesis"/>
</dbReference>